<evidence type="ECO:0000313" key="1">
    <source>
        <dbReference type="EMBL" id="MTT75913.1"/>
    </source>
</evidence>
<evidence type="ECO:0000313" key="2">
    <source>
        <dbReference type="EMBL" id="MTU03975.1"/>
    </source>
</evidence>
<dbReference type="OrthoDB" id="6253202at2"/>
<sequence length="330" mass="38456">MRRKTKHLCNYCFMPGQEKEILKTGKTLEQFVAGLGLAGIELLVYRNVPYFKSFEHLAVGVHLNYWPMWLAMYRNDKEVLSRFFTSKDALKDYYGTTYCMGWLRNIRDNIKAALVEKPEYLVWHVAECTLEEVFTFKFEHSDMEIVTAAAAVFNRVADEVPEDVLVLFENLWWPGLRLTDPVVVHAFFEKIKHKNVGIMLDTGHLMNTNPELQTEQDGIEYILKTVKALGEDRKLIRGLHLNCSLSGDYVKTFERVFDSESSNIERMKHVIKIDQHRPFTDKAVQKLLRFIKPDYVVHELAYRDFSDFEKNIEVQLTACGRKLSIDDEGD</sequence>
<keyword evidence="3" id="KW-1185">Reference proteome</keyword>
<dbReference type="Gene3D" id="3.20.20.150">
    <property type="entry name" value="Divalent-metal-dependent TIM barrel enzymes"/>
    <property type="match status" value="1"/>
</dbReference>
<name>A0A7X2XFU4_9FIRM</name>
<dbReference type="RefSeq" id="WP_155163941.1">
    <property type="nucleotide sequence ID" value="NZ_DBFCBI010000071.1"/>
</dbReference>
<protein>
    <submittedName>
        <fullName evidence="1">TIM barrel protein</fullName>
    </submittedName>
</protein>
<gene>
    <name evidence="1" type="ORF">GMD11_06510</name>
    <name evidence="2" type="ORF">GMD18_06155</name>
</gene>
<dbReference type="AlphaFoldDB" id="A0A7X2XFU4"/>
<organism evidence="1 4">
    <name type="scientific">Phascolarctobacterium faecium</name>
    <dbReference type="NCBI Taxonomy" id="33025"/>
    <lineage>
        <taxon>Bacteria</taxon>
        <taxon>Bacillati</taxon>
        <taxon>Bacillota</taxon>
        <taxon>Negativicutes</taxon>
        <taxon>Acidaminococcales</taxon>
        <taxon>Acidaminococcaceae</taxon>
        <taxon>Phascolarctobacterium</taxon>
    </lineage>
</organism>
<comment type="caution">
    <text evidence="1">The sequence shown here is derived from an EMBL/GenBank/DDBJ whole genome shotgun (WGS) entry which is preliminary data.</text>
</comment>
<dbReference type="SUPFAM" id="SSF51658">
    <property type="entry name" value="Xylose isomerase-like"/>
    <property type="match status" value="1"/>
</dbReference>
<dbReference type="InterPro" id="IPR036237">
    <property type="entry name" value="Xyl_isomerase-like_sf"/>
</dbReference>
<proteinExistence type="predicted"/>
<dbReference type="Proteomes" id="UP000443070">
    <property type="component" value="Unassembled WGS sequence"/>
</dbReference>
<dbReference type="EMBL" id="WNBW01000003">
    <property type="protein sequence ID" value="MTU03975.1"/>
    <property type="molecule type" value="Genomic_DNA"/>
</dbReference>
<accession>A0A7X2XFU4</accession>
<reference evidence="3 4" key="1">
    <citation type="journal article" date="2019" name="Nat. Med.">
        <title>A library of human gut bacterial isolates paired with longitudinal multiomics data enables mechanistic microbiome research.</title>
        <authorList>
            <person name="Poyet M."/>
            <person name="Groussin M."/>
            <person name="Gibbons S.M."/>
            <person name="Avila-Pacheco J."/>
            <person name="Jiang X."/>
            <person name="Kearney S.M."/>
            <person name="Perrotta A.R."/>
            <person name="Berdy B."/>
            <person name="Zhao S."/>
            <person name="Lieberman T.D."/>
            <person name="Swanson P.K."/>
            <person name="Smith M."/>
            <person name="Roesemann S."/>
            <person name="Alexander J.E."/>
            <person name="Rich S.A."/>
            <person name="Livny J."/>
            <person name="Vlamakis H."/>
            <person name="Clish C."/>
            <person name="Bullock K."/>
            <person name="Deik A."/>
            <person name="Scott J."/>
            <person name="Pierce K.A."/>
            <person name="Xavier R.J."/>
            <person name="Alm E.J."/>
        </authorList>
    </citation>
    <scope>NUCLEOTIDE SEQUENCE [LARGE SCALE GENOMIC DNA]</scope>
    <source>
        <strain evidence="1 4">BIOML-A13</strain>
        <strain evidence="2 3">BIOML-A3</strain>
    </source>
</reference>
<evidence type="ECO:0000313" key="4">
    <source>
        <dbReference type="Proteomes" id="UP000484547"/>
    </source>
</evidence>
<evidence type="ECO:0000313" key="3">
    <source>
        <dbReference type="Proteomes" id="UP000443070"/>
    </source>
</evidence>
<dbReference type="Proteomes" id="UP000484547">
    <property type="component" value="Unassembled WGS sequence"/>
</dbReference>
<dbReference type="EMBL" id="WNBM01000003">
    <property type="protein sequence ID" value="MTT75913.1"/>
    <property type="molecule type" value="Genomic_DNA"/>
</dbReference>